<dbReference type="InterPro" id="IPR015421">
    <property type="entry name" value="PyrdxlP-dep_Trfase_major"/>
</dbReference>
<dbReference type="AlphaFoldDB" id="A0A5B1CQ65"/>
<dbReference type="PANTHER" id="PTHR11879:SF22">
    <property type="entry name" value="ASPARTATE AMINOTRANSFERASE, MITOCHONDRIAL"/>
    <property type="match status" value="1"/>
</dbReference>
<keyword evidence="5 8" id="KW-0808">Transferase</keyword>
<evidence type="ECO:0000256" key="5">
    <source>
        <dbReference type="ARBA" id="ARBA00022679"/>
    </source>
</evidence>
<dbReference type="NCBIfam" id="NF006719">
    <property type="entry name" value="PRK09257.1"/>
    <property type="match status" value="1"/>
</dbReference>
<dbReference type="GO" id="GO:0042802">
    <property type="term" value="F:identical protein binding"/>
    <property type="evidence" value="ECO:0007669"/>
    <property type="project" value="TreeGrafter"/>
</dbReference>
<accession>A0A5B1CQ65</accession>
<keyword evidence="9" id="KW-1185">Reference proteome</keyword>
<evidence type="ECO:0000259" key="7">
    <source>
        <dbReference type="Pfam" id="PF00155"/>
    </source>
</evidence>
<dbReference type="EC" id="2.6.1.1" evidence="8"/>
<keyword evidence="6" id="KW-0663">Pyridoxal phosphate</keyword>
<dbReference type="GO" id="GO:0006520">
    <property type="term" value="P:amino acid metabolic process"/>
    <property type="evidence" value="ECO:0007669"/>
    <property type="project" value="InterPro"/>
</dbReference>
<evidence type="ECO:0000256" key="3">
    <source>
        <dbReference type="ARBA" id="ARBA00011738"/>
    </source>
</evidence>
<organism evidence="8 9">
    <name type="scientific">Rubripirellula obstinata</name>
    <dbReference type="NCBI Taxonomy" id="406547"/>
    <lineage>
        <taxon>Bacteria</taxon>
        <taxon>Pseudomonadati</taxon>
        <taxon>Planctomycetota</taxon>
        <taxon>Planctomycetia</taxon>
        <taxon>Pirellulales</taxon>
        <taxon>Pirellulaceae</taxon>
        <taxon>Rubripirellula</taxon>
    </lineage>
</organism>
<evidence type="ECO:0000256" key="2">
    <source>
        <dbReference type="ARBA" id="ARBA00007441"/>
    </source>
</evidence>
<comment type="similarity">
    <text evidence="2">Belongs to the class-I pyridoxal-phosphate-dependent aminotransferase family.</text>
</comment>
<dbReference type="InterPro" id="IPR015424">
    <property type="entry name" value="PyrdxlP-dep_Trfase"/>
</dbReference>
<dbReference type="RefSeq" id="WP_068264542.1">
    <property type="nucleotide sequence ID" value="NZ_LWSK01000063.1"/>
</dbReference>
<evidence type="ECO:0000256" key="4">
    <source>
        <dbReference type="ARBA" id="ARBA00022576"/>
    </source>
</evidence>
<dbReference type="GO" id="GO:0030170">
    <property type="term" value="F:pyridoxal phosphate binding"/>
    <property type="evidence" value="ECO:0007669"/>
    <property type="project" value="InterPro"/>
</dbReference>
<gene>
    <name evidence="8" type="primary">aspC_2</name>
    <name evidence="8" type="ORF">LF1_39110</name>
</gene>
<protein>
    <submittedName>
        <fullName evidence="8">Aspartate aminotransferase</fullName>
        <ecNumber evidence="8">2.6.1.1</ecNumber>
    </submittedName>
</protein>
<comment type="cofactor">
    <cofactor evidence="1">
        <name>pyridoxal 5'-phosphate</name>
        <dbReference type="ChEBI" id="CHEBI:597326"/>
    </cofactor>
</comment>
<dbReference type="Proteomes" id="UP000322699">
    <property type="component" value="Unassembled WGS sequence"/>
</dbReference>
<comment type="subunit">
    <text evidence="3">Homodimer.</text>
</comment>
<evidence type="ECO:0000313" key="9">
    <source>
        <dbReference type="Proteomes" id="UP000322699"/>
    </source>
</evidence>
<dbReference type="SUPFAM" id="SSF53383">
    <property type="entry name" value="PLP-dependent transferases"/>
    <property type="match status" value="1"/>
</dbReference>
<dbReference type="CDD" id="cd00609">
    <property type="entry name" value="AAT_like"/>
    <property type="match status" value="1"/>
</dbReference>
<dbReference type="GO" id="GO:0004069">
    <property type="term" value="F:L-aspartate:2-oxoglutarate aminotransferase activity"/>
    <property type="evidence" value="ECO:0007669"/>
    <property type="project" value="UniProtKB-EC"/>
</dbReference>
<dbReference type="Pfam" id="PF00155">
    <property type="entry name" value="Aminotran_1_2"/>
    <property type="match status" value="1"/>
</dbReference>
<keyword evidence="4 8" id="KW-0032">Aminotransferase</keyword>
<dbReference type="InterPro" id="IPR004839">
    <property type="entry name" value="Aminotransferase_I/II_large"/>
</dbReference>
<evidence type="ECO:0000313" key="8">
    <source>
        <dbReference type="EMBL" id="KAA1261364.1"/>
    </source>
</evidence>
<dbReference type="Gene3D" id="3.40.640.10">
    <property type="entry name" value="Type I PLP-dependent aspartate aminotransferase-like (Major domain)"/>
    <property type="match status" value="1"/>
</dbReference>
<reference evidence="8 9" key="1">
    <citation type="submission" date="2019-08" db="EMBL/GenBank/DDBJ databases">
        <title>Deep-cultivation of Planctomycetes and their phenomic and genomic characterization uncovers novel biology.</title>
        <authorList>
            <person name="Wiegand S."/>
            <person name="Jogler M."/>
            <person name="Boedeker C."/>
            <person name="Pinto D."/>
            <person name="Vollmers J."/>
            <person name="Rivas-Marin E."/>
            <person name="Kohn T."/>
            <person name="Peeters S.H."/>
            <person name="Heuer A."/>
            <person name="Rast P."/>
            <person name="Oberbeckmann S."/>
            <person name="Bunk B."/>
            <person name="Jeske O."/>
            <person name="Meyerdierks A."/>
            <person name="Storesund J.E."/>
            <person name="Kallscheuer N."/>
            <person name="Luecker S."/>
            <person name="Lage O.M."/>
            <person name="Pohl T."/>
            <person name="Merkel B.J."/>
            <person name="Hornburger P."/>
            <person name="Mueller R.-W."/>
            <person name="Bruemmer F."/>
            <person name="Labrenz M."/>
            <person name="Spormann A.M."/>
            <person name="Op Den Camp H."/>
            <person name="Overmann J."/>
            <person name="Amann R."/>
            <person name="Jetten M.S.M."/>
            <person name="Mascher T."/>
            <person name="Medema M.H."/>
            <person name="Devos D.P."/>
            <person name="Kaster A.-K."/>
            <person name="Ovreas L."/>
            <person name="Rohde M."/>
            <person name="Galperin M.Y."/>
            <person name="Jogler C."/>
        </authorList>
    </citation>
    <scope>NUCLEOTIDE SEQUENCE [LARGE SCALE GENOMIC DNA]</scope>
    <source>
        <strain evidence="8 9">LF1</strain>
    </source>
</reference>
<dbReference type="PANTHER" id="PTHR11879">
    <property type="entry name" value="ASPARTATE AMINOTRANSFERASE"/>
    <property type="match status" value="1"/>
</dbReference>
<evidence type="ECO:0000256" key="6">
    <source>
        <dbReference type="ARBA" id="ARBA00022898"/>
    </source>
</evidence>
<comment type="caution">
    <text evidence="8">The sequence shown here is derived from an EMBL/GenBank/DDBJ whole genome shotgun (WGS) entry which is preliminary data.</text>
</comment>
<dbReference type="InterPro" id="IPR000796">
    <property type="entry name" value="Asp_trans"/>
</dbReference>
<proteinExistence type="inferred from homology"/>
<dbReference type="OrthoDB" id="9766445at2"/>
<dbReference type="EMBL" id="VRLW01000001">
    <property type="protein sequence ID" value="KAA1261364.1"/>
    <property type="molecule type" value="Genomic_DNA"/>
</dbReference>
<dbReference type="Gene3D" id="3.90.1150.10">
    <property type="entry name" value="Aspartate Aminotransferase, domain 1"/>
    <property type="match status" value="1"/>
</dbReference>
<evidence type="ECO:0000256" key="1">
    <source>
        <dbReference type="ARBA" id="ARBA00001933"/>
    </source>
</evidence>
<sequence>MTSTSATSSHLGGIQVAPPDAILGLTDAFKADKNPDKMNLSVGVYKDASGQTPILRCVKAAERHLVETEATKGYLPIDGGPDYRDHVRTLVFGSEIDSTRVCVAQTPGGTGGLRQAAAFLADQMGPTRVWIPSPTWANHKAIFASEELPIEEYRYLADDKKSLDAAGMLEDLRTRSKPGDAVLLHACCHNPTGVDPTLSQWKEIASVVSEKRLLPLIDFAYQGFGTGLEEDAKSIAEILSQVDEAFVCSSFSKNFGLYSERVGALSIVSADAKTSVSVQSQMKRLIRCNYSNPPRHGAAVVAAILDDADLTTMWHDELNQMRTRIKDLRERFVTTMKSTGAGHDFSFLLDQNGMFSFSGLNPMQVDELRNEHSIYIVGSGRINVAGMSENKMEQLCGAVAKVIEG</sequence>
<dbReference type="InterPro" id="IPR015422">
    <property type="entry name" value="PyrdxlP-dep_Trfase_small"/>
</dbReference>
<dbReference type="FunFam" id="3.40.640.10:FF:000066">
    <property type="entry name" value="Aspartate aminotransferase"/>
    <property type="match status" value="1"/>
</dbReference>
<dbReference type="PRINTS" id="PR00799">
    <property type="entry name" value="TRANSAMINASE"/>
</dbReference>
<feature type="domain" description="Aminotransferase class I/classII large" evidence="7">
    <location>
        <begin position="36"/>
        <end position="398"/>
    </location>
</feature>
<name>A0A5B1CQ65_9BACT</name>